<dbReference type="GO" id="GO:0005524">
    <property type="term" value="F:ATP binding"/>
    <property type="evidence" value="ECO:0007669"/>
    <property type="project" value="UniProtKB-KW"/>
</dbReference>
<reference evidence="12 13" key="1">
    <citation type="submission" date="2014-08" db="EMBL/GenBank/DDBJ databases">
        <title>Chaperone-usher fimbriae in a diverse selection of Gallibacterium genomes.</title>
        <authorList>
            <person name="Kudirkiene E."/>
            <person name="Bager R.J."/>
            <person name="Johnson T.J."/>
            <person name="Bojesen A.M."/>
        </authorList>
    </citation>
    <scope>NUCLEOTIDE SEQUENCE [LARGE SCALE GENOMIC DNA]</scope>
    <source>
        <strain evidence="12 13">20558/3kl.</strain>
    </source>
</reference>
<dbReference type="Pfam" id="PF22679">
    <property type="entry name" value="T1R_D3-like"/>
    <property type="match status" value="1"/>
</dbReference>
<dbReference type="InterPro" id="IPR004473">
    <property type="entry name" value="Restrct_endonuc_typeI_HsdR"/>
</dbReference>
<dbReference type="Proteomes" id="UP000030526">
    <property type="component" value="Unassembled WGS sequence"/>
</dbReference>
<organism evidence="12 13">
    <name type="scientific">Gallibacterium anatis</name>
    <dbReference type="NCBI Taxonomy" id="750"/>
    <lineage>
        <taxon>Bacteria</taxon>
        <taxon>Pseudomonadati</taxon>
        <taxon>Pseudomonadota</taxon>
        <taxon>Gammaproteobacteria</taxon>
        <taxon>Pasteurellales</taxon>
        <taxon>Pasteurellaceae</taxon>
        <taxon>Gallibacterium</taxon>
    </lineage>
</organism>
<name>A0A0A2XV47_9PAST</name>
<evidence type="ECO:0000256" key="5">
    <source>
        <dbReference type="ARBA" id="ARBA00022747"/>
    </source>
</evidence>
<accession>A0A0A2XV47</accession>
<dbReference type="CDD" id="cd18800">
    <property type="entry name" value="SF2_C_EcoR124I-like"/>
    <property type="match status" value="1"/>
</dbReference>
<keyword evidence="3" id="KW-0540">Nuclease</keyword>
<keyword evidence="5 10" id="KW-0680">Restriction system</keyword>
<dbReference type="GO" id="GO:0009307">
    <property type="term" value="P:DNA restriction-modification system"/>
    <property type="evidence" value="ECO:0007669"/>
    <property type="project" value="UniProtKB-KW"/>
</dbReference>
<dbReference type="Pfam" id="PF11867">
    <property type="entry name" value="T1RH-like_C"/>
    <property type="match status" value="1"/>
</dbReference>
<dbReference type="SUPFAM" id="SSF52540">
    <property type="entry name" value="P-loop containing nucleoside triphosphate hydrolases"/>
    <property type="match status" value="2"/>
</dbReference>
<dbReference type="PANTHER" id="PTHR30195">
    <property type="entry name" value="TYPE I SITE-SPECIFIC DEOXYRIBONUCLEASE PROTEIN SUBUNIT M AND R"/>
    <property type="match status" value="1"/>
</dbReference>
<gene>
    <name evidence="12" type="ORF">JP32_11865</name>
</gene>
<evidence type="ECO:0000256" key="8">
    <source>
        <dbReference type="ARBA" id="ARBA00022840"/>
    </source>
</evidence>
<evidence type="ECO:0000256" key="3">
    <source>
        <dbReference type="ARBA" id="ARBA00022722"/>
    </source>
</evidence>
<dbReference type="RefSeq" id="WP_039085105.1">
    <property type="nucleotide sequence ID" value="NZ_JPXS01000079.1"/>
</dbReference>
<dbReference type="SMART" id="SM00487">
    <property type="entry name" value="DEXDc"/>
    <property type="match status" value="1"/>
</dbReference>
<keyword evidence="7 10" id="KW-0378">Hydrolase</keyword>
<evidence type="ECO:0000313" key="13">
    <source>
        <dbReference type="Proteomes" id="UP000030526"/>
    </source>
</evidence>
<dbReference type="InterPro" id="IPR021810">
    <property type="entry name" value="T1RH-like_C"/>
</dbReference>
<keyword evidence="6 12" id="KW-0255">Endonuclease</keyword>
<dbReference type="GO" id="GO:0003677">
    <property type="term" value="F:DNA binding"/>
    <property type="evidence" value="ECO:0007669"/>
    <property type="project" value="UniProtKB-KW"/>
</dbReference>
<evidence type="ECO:0000256" key="10">
    <source>
        <dbReference type="RuleBase" id="RU364115"/>
    </source>
</evidence>
<comment type="caution">
    <text evidence="12">The sequence shown here is derived from an EMBL/GenBank/DDBJ whole genome shotgun (WGS) entry which is preliminary data.</text>
</comment>
<evidence type="ECO:0000256" key="9">
    <source>
        <dbReference type="ARBA" id="ARBA00023125"/>
    </source>
</evidence>
<comment type="subunit">
    <text evidence="10">The type I restriction/modification system is composed of three polypeptides R, M and S.</text>
</comment>
<dbReference type="EC" id="3.1.21.3" evidence="10"/>
<evidence type="ECO:0000256" key="4">
    <source>
        <dbReference type="ARBA" id="ARBA00022741"/>
    </source>
</evidence>
<dbReference type="PROSITE" id="PS51192">
    <property type="entry name" value="HELICASE_ATP_BIND_1"/>
    <property type="match status" value="1"/>
</dbReference>
<dbReference type="Gene3D" id="3.40.50.300">
    <property type="entry name" value="P-loop containing nucleotide triphosphate hydrolases"/>
    <property type="match status" value="3"/>
</dbReference>
<evidence type="ECO:0000256" key="6">
    <source>
        <dbReference type="ARBA" id="ARBA00022759"/>
    </source>
</evidence>
<dbReference type="InterPro" id="IPR051268">
    <property type="entry name" value="Type-I_R_enzyme_R_subunit"/>
</dbReference>
<dbReference type="CDD" id="cd22332">
    <property type="entry name" value="HsdR_N"/>
    <property type="match status" value="1"/>
</dbReference>
<dbReference type="InterPro" id="IPR014001">
    <property type="entry name" value="Helicase_ATP-bd"/>
</dbReference>
<comment type="function">
    <text evidence="10">Subunit R is required for both nuclease and ATPase activities, but not for modification.</text>
</comment>
<dbReference type="EMBL" id="JPXS01000079">
    <property type="protein sequence ID" value="KGQ29024.1"/>
    <property type="molecule type" value="Genomic_DNA"/>
</dbReference>
<dbReference type="CDD" id="cd18030">
    <property type="entry name" value="DEXHc_RE_I_HsdR"/>
    <property type="match status" value="1"/>
</dbReference>
<evidence type="ECO:0000256" key="2">
    <source>
        <dbReference type="ARBA" id="ARBA00008598"/>
    </source>
</evidence>
<sequence length="1053" mass="120112">MHINESTIEHQAIEQLQSLGWQYAYGKEVLPNEAYPWRESRNEVVLKPLLLQSLQKINPHLPEETLQEVVSSVCKSDISSVEERNKQFYRLLKQGVKVHYQQNGQEKSDVALLVDFKHPENNLFYVINQLEIQGIKGKRIPDILCFVNGLPLVIFELKNPLDVKADLERAFNQLQTYKKEIEELFVFNQIMLISDGTAARVGSLTADLQRFSPWKVVDESNRSRRLIFEDELSGVLQGLFSPQVLLDYLHDFIVFENDSKGRTIKKIAAYHQFYAVNAAVEASIRAVENNSRKIGVVWHTQGSGKSLSMLFYAGKLISQPELKNPTIVVVTDRKDLDGQLFTTFSQDQDITQQPPIQADGREALREELAKRESGGIIFTTIQKFGLREGEADHPVLNSRHNIIVISDEAHRSQYGFAQKINQGMYREGYAKYLRTALPNAGFIGFTGTPISLEDKDTQEVFGDYISIYDIYDAVEDGATVPIIYEARQIPLTESSKYSLAMREAENLLDDDDEENFQFRLREQLMGTEQRLKRLAEDLVNHFEIRNTLAEGKAMVVVMSRRICVKLYNEIIKLRPEWHSDDVHQGAIKIMMTGNAGDPPEMQAHIYSSQDKKILEKRFKDAEDPLKIVIVRDMWLTGFDAPCCHTMYIDKPMQGHNLMQAIARVNRVFRNKSKDNGGLIVDYVGLAEELKQATIQYTNSGGKDRVKTDIDQVFQKMLEYLDIIKGQFATPVDGKVFPLGEALKINQQDALIKAILQAANHIVALDRVNQQADDNSDKTPRKNAFLQAVRQAKKGLSLCGAMEKVQPYRQQLAFFDAVRATIIKQERQAPSSASPQERQLKLTALLNQAVRSEEAIDLFALIGEKRPDISLLSEEFMQMVKDSDIKDLWLTAIEGYLKSEIREKSANNLATQKRFEEKLKEAMNRYHNHNLTVIDIIKELLAMAKEFEQQLAKGQELGLSDTELAFYEALIRNQSAVEVMGDQALIPLAKEITEQLRKSVTVDWQYKESVRAKMRRLIRRALSKYKYPPDLEKEAVEFVLQQAEVVAEQLSDNA</sequence>
<dbReference type="Gene3D" id="3.90.1570.50">
    <property type="match status" value="1"/>
</dbReference>
<dbReference type="InterPro" id="IPR027417">
    <property type="entry name" value="P-loop_NTPase"/>
</dbReference>
<comment type="catalytic activity">
    <reaction evidence="1 10">
        <text>Endonucleolytic cleavage of DNA to give random double-stranded fragments with terminal 5'-phosphates, ATP is simultaneously hydrolyzed.</text>
        <dbReference type="EC" id="3.1.21.3"/>
    </reaction>
</comment>
<dbReference type="NCBIfam" id="TIGR00348">
    <property type="entry name" value="hsdR"/>
    <property type="match status" value="1"/>
</dbReference>
<keyword evidence="9 10" id="KW-0238">DNA-binding</keyword>
<evidence type="ECO:0000313" key="12">
    <source>
        <dbReference type="EMBL" id="KGQ29024.1"/>
    </source>
</evidence>
<dbReference type="InterPro" id="IPR055180">
    <property type="entry name" value="HsdR_RecA-like_helicase_dom_2"/>
</dbReference>
<dbReference type="GO" id="GO:0009035">
    <property type="term" value="F:type I site-specific deoxyribonuclease activity"/>
    <property type="evidence" value="ECO:0007669"/>
    <property type="project" value="UniProtKB-EC"/>
</dbReference>
<evidence type="ECO:0000259" key="11">
    <source>
        <dbReference type="PROSITE" id="PS51192"/>
    </source>
</evidence>
<evidence type="ECO:0000256" key="1">
    <source>
        <dbReference type="ARBA" id="ARBA00000851"/>
    </source>
</evidence>
<dbReference type="InterPro" id="IPR040980">
    <property type="entry name" value="SWI2_SNF2"/>
</dbReference>
<protein>
    <recommendedName>
        <fullName evidence="10">Type I restriction enzyme endonuclease subunit</fullName>
        <shortName evidence="10">R protein</shortName>
        <ecNumber evidence="10">3.1.21.3</ecNumber>
    </recommendedName>
</protein>
<dbReference type="Pfam" id="PF04313">
    <property type="entry name" value="HSDR_N"/>
    <property type="match status" value="1"/>
</dbReference>
<comment type="similarity">
    <text evidence="2 10">Belongs to the HsdR family.</text>
</comment>
<dbReference type="AlphaFoldDB" id="A0A0A2XV47"/>
<proteinExistence type="inferred from homology"/>
<keyword evidence="4 10" id="KW-0547">Nucleotide-binding</keyword>
<dbReference type="PANTHER" id="PTHR30195:SF15">
    <property type="entry name" value="TYPE I RESTRICTION ENZYME HINDI ENDONUCLEASE SUBUNIT"/>
    <property type="match status" value="1"/>
</dbReference>
<keyword evidence="8 10" id="KW-0067">ATP-binding</keyword>
<dbReference type="Pfam" id="PF18766">
    <property type="entry name" value="SWI2_SNF2"/>
    <property type="match status" value="1"/>
</dbReference>
<dbReference type="InterPro" id="IPR007409">
    <property type="entry name" value="Restrct_endonuc_type1_HsdR_N"/>
</dbReference>
<evidence type="ECO:0000256" key="7">
    <source>
        <dbReference type="ARBA" id="ARBA00022801"/>
    </source>
</evidence>
<feature type="domain" description="Helicase ATP-binding" evidence="11">
    <location>
        <begin position="286"/>
        <end position="467"/>
    </location>
</feature>